<accession>A0A0F9CLZ8</accession>
<name>A0A0F9CLZ8_9ZZZZ</name>
<sequence>MSKESTKEFKRDLKAIVKELDLQQQNLSEVQYYLDDENDILEEAHQSISDAIGSIEEVLEKK</sequence>
<gene>
    <name evidence="1" type="ORF">LCGC14_2385000</name>
</gene>
<evidence type="ECO:0000313" key="1">
    <source>
        <dbReference type="EMBL" id="KKL27452.1"/>
    </source>
</evidence>
<reference evidence="1" key="1">
    <citation type="journal article" date="2015" name="Nature">
        <title>Complex archaea that bridge the gap between prokaryotes and eukaryotes.</title>
        <authorList>
            <person name="Spang A."/>
            <person name="Saw J.H."/>
            <person name="Jorgensen S.L."/>
            <person name="Zaremba-Niedzwiedzka K."/>
            <person name="Martijn J."/>
            <person name="Lind A.E."/>
            <person name="van Eijk R."/>
            <person name="Schleper C."/>
            <person name="Guy L."/>
            <person name="Ettema T.J."/>
        </authorList>
    </citation>
    <scope>NUCLEOTIDE SEQUENCE</scope>
</reference>
<dbReference type="EMBL" id="LAZR01035459">
    <property type="protein sequence ID" value="KKL27452.1"/>
    <property type="molecule type" value="Genomic_DNA"/>
</dbReference>
<dbReference type="AlphaFoldDB" id="A0A0F9CLZ8"/>
<comment type="caution">
    <text evidence="1">The sequence shown here is derived from an EMBL/GenBank/DDBJ whole genome shotgun (WGS) entry which is preliminary data.</text>
</comment>
<proteinExistence type="predicted"/>
<organism evidence="1">
    <name type="scientific">marine sediment metagenome</name>
    <dbReference type="NCBI Taxonomy" id="412755"/>
    <lineage>
        <taxon>unclassified sequences</taxon>
        <taxon>metagenomes</taxon>
        <taxon>ecological metagenomes</taxon>
    </lineage>
</organism>
<protein>
    <submittedName>
        <fullName evidence="1">Uncharacterized protein</fullName>
    </submittedName>
</protein>